<feature type="region of interest" description="Disordered" evidence="2">
    <location>
        <begin position="272"/>
        <end position="325"/>
    </location>
</feature>
<dbReference type="AlphaFoldDB" id="E4Y9Q1"/>
<feature type="compositionally biased region" description="Basic and acidic residues" evidence="2">
    <location>
        <begin position="283"/>
        <end position="294"/>
    </location>
</feature>
<feature type="compositionally biased region" description="Basic and acidic residues" evidence="2">
    <location>
        <begin position="164"/>
        <end position="187"/>
    </location>
</feature>
<sequence>MERTHEMTPPQIDLIDFQAVDNPVNKIDMERQIILDRRAQYQQDADAEVREEENNIFTRRQRIRRTAQTSQVPSCLVEEVGGEVVPQKKREEKKVVVRQHQPEETFNQRHLVETQHLFPKGNRSIYPSKDLLELANTTKIKRGRPFVVDVERRVIQKGKRGQWHRREDKLQEEPDSENSKTEEKEQSCELLIDENVVDENDISVKNSIQLAIRTTRDKLRNDIERKERMEELDKERKELEAAREQGVDEMRLLLLEREMKKKQKIIDLMSEARTKNPNVGRPRRIDPRKEDARVKPKAKTRMQQKRKLEDDLKKAKEKREKEEQRKIARLEKQGCEGVKKKRIVKTAEEREEAKRIREEKRAKRIMEKELKAAKRAEKEKKPQKTPAHLDWYKLKVGNFFEIQDLDAVTPVLVKINWIDETQEEIRGNYWDICPGESGMALYERTWKRREADEDEVEEYFFCIEDFAQRVSMRNVQRPGVHTVSGVKLTAKSASLMAPRYSIIN</sequence>
<feature type="compositionally biased region" description="Basic residues" evidence="2">
    <location>
        <begin position="295"/>
        <end position="305"/>
    </location>
</feature>
<dbReference type="Proteomes" id="UP000011014">
    <property type="component" value="Unassembled WGS sequence"/>
</dbReference>
<gene>
    <name evidence="3" type="ORF">GSOID_T00030708001</name>
</gene>
<accession>E4Y9Q1</accession>
<reference evidence="3" key="1">
    <citation type="journal article" date="2010" name="Science">
        <title>Plasticity of animal genome architecture unmasked by rapid evolution of a pelagic tunicate.</title>
        <authorList>
            <person name="Denoeud F."/>
            <person name="Henriet S."/>
            <person name="Mungpakdee S."/>
            <person name="Aury J.M."/>
            <person name="Da Silva C."/>
            <person name="Brinkmann H."/>
            <person name="Mikhaleva J."/>
            <person name="Olsen L.C."/>
            <person name="Jubin C."/>
            <person name="Canestro C."/>
            <person name="Bouquet J.M."/>
            <person name="Danks G."/>
            <person name="Poulain J."/>
            <person name="Campsteijn C."/>
            <person name="Adamski M."/>
            <person name="Cross I."/>
            <person name="Yadetie F."/>
            <person name="Muffato M."/>
            <person name="Louis A."/>
            <person name="Butcher S."/>
            <person name="Tsagkogeorga G."/>
            <person name="Konrad A."/>
            <person name="Singh S."/>
            <person name="Jensen M.F."/>
            <person name="Cong E.H."/>
            <person name="Eikeseth-Otteraa H."/>
            <person name="Noel B."/>
            <person name="Anthouard V."/>
            <person name="Porcel B.M."/>
            <person name="Kachouri-Lafond R."/>
            <person name="Nishino A."/>
            <person name="Ugolini M."/>
            <person name="Chourrout P."/>
            <person name="Nishida H."/>
            <person name="Aasland R."/>
            <person name="Huzurbazar S."/>
            <person name="Westhof E."/>
            <person name="Delsuc F."/>
            <person name="Lehrach H."/>
            <person name="Reinhardt R."/>
            <person name="Weissenbach J."/>
            <person name="Roy S.W."/>
            <person name="Artiguenave F."/>
            <person name="Postlethwait J.H."/>
            <person name="Manak J.R."/>
            <person name="Thompson E.M."/>
            <person name="Jaillon O."/>
            <person name="Du Pasquier L."/>
            <person name="Boudinot P."/>
            <person name="Liberles D.A."/>
            <person name="Volff J.N."/>
            <person name="Philippe H."/>
            <person name="Lenhard B."/>
            <person name="Roest Crollius H."/>
            <person name="Wincker P."/>
            <person name="Chourrout D."/>
        </authorList>
    </citation>
    <scope>NUCLEOTIDE SEQUENCE [LARGE SCALE GENOMIC DNA]</scope>
</reference>
<evidence type="ECO:0000256" key="2">
    <source>
        <dbReference type="SAM" id="MobiDB-lite"/>
    </source>
</evidence>
<organism evidence="3">
    <name type="scientific">Oikopleura dioica</name>
    <name type="common">Tunicate</name>
    <dbReference type="NCBI Taxonomy" id="34765"/>
    <lineage>
        <taxon>Eukaryota</taxon>
        <taxon>Metazoa</taxon>
        <taxon>Chordata</taxon>
        <taxon>Tunicata</taxon>
        <taxon>Appendicularia</taxon>
        <taxon>Copelata</taxon>
        <taxon>Oikopleuridae</taxon>
        <taxon>Oikopleura</taxon>
    </lineage>
</organism>
<evidence type="ECO:0000313" key="3">
    <source>
        <dbReference type="EMBL" id="CBY32288.1"/>
    </source>
</evidence>
<feature type="region of interest" description="Disordered" evidence="2">
    <location>
        <begin position="161"/>
        <end position="187"/>
    </location>
</feature>
<name>E4Y9Q1_OIKDI</name>
<evidence type="ECO:0000256" key="1">
    <source>
        <dbReference type="SAM" id="Coils"/>
    </source>
</evidence>
<dbReference type="EMBL" id="FN654342">
    <property type="protein sequence ID" value="CBY32288.1"/>
    <property type="molecule type" value="Genomic_DNA"/>
</dbReference>
<protein>
    <submittedName>
        <fullName evidence="3">Uncharacterized protein</fullName>
    </submittedName>
</protein>
<proteinExistence type="predicted"/>
<feature type="coiled-coil region" evidence="1">
    <location>
        <begin position="222"/>
        <end position="249"/>
    </location>
</feature>
<keyword evidence="1" id="KW-0175">Coiled coil</keyword>
<feature type="compositionally biased region" description="Basic and acidic residues" evidence="2">
    <location>
        <begin position="306"/>
        <end position="325"/>
    </location>
</feature>